<dbReference type="PROSITE" id="PS51186">
    <property type="entry name" value="GNAT"/>
    <property type="match status" value="1"/>
</dbReference>
<proteinExistence type="predicted"/>
<evidence type="ECO:0000259" key="1">
    <source>
        <dbReference type="PROSITE" id="PS51186"/>
    </source>
</evidence>
<dbReference type="InterPro" id="IPR000182">
    <property type="entry name" value="GNAT_dom"/>
</dbReference>
<accession>A0ABR9WTI1</accession>
<dbReference type="PANTHER" id="PTHR43792:SF1">
    <property type="entry name" value="N-ACETYLTRANSFERASE DOMAIN-CONTAINING PROTEIN"/>
    <property type="match status" value="1"/>
</dbReference>
<dbReference type="InterPro" id="IPR051531">
    <property type="entry name" value="N-acetyltransferase"/>
</dbReference>
<sequence length="188" mass="21928">MLQLDFSPFPILESERLRFRRLTNEDAPEIFALRGNPETMKFIPRPLATTIEDALNHIKIINDKIDENQDINWAVTEKGSDKCIGLMGFYRTQPEHFRTELGYMIAPEHNGKGYVTEAVKTLLDYAFNTLNFHSIEAVIDSRHTASERVLQKNGFEKEAHFKENFYYNNEFTDTVIYGLLKRNFNKCL</sequence>
<name>A0ABR9WTI1_9FLAO</name>
<dbReference type="EMBL" id="JADFTZ010000004">
    <property type="protein sequence ID" value="MBE9576960.1"/>
    <property type="molecule type" value="Genomic_DNA"/>
</dbReference>
<keyword evidence="3" id="KW-1185">Reference proteome</keyword>
<organism evidence="2 3">
    <name type="scientific">Flavobacterium proteolyticum</name>
    <dbReference type="NCBI Taxonomy" id="2911683"/>
    <lineage>
        <taxon>Bacteria</taxon>
        <taxon>Pseudomonadati</taxon>
        <taxon>Bacteroidota</taxon>
        <taxon>Flavobacteriia</taxon>
        <taxon>Flavobacteriales</taxon>
        <taxon>Flavobacteriaceae</taxon>
        <taxon>Flavobacterium</taxon>
    </lineage>
</organism>
<gene>
    <name evidence="2" type="ORF">IM755_09595</name>
</gene>
<comment type="caution">
    <text evidence="2">The sequence shown here is derived from an EMBL/GenBank/DDBJ whole genome shotgun (WGS) entry which is preliminary data.</text>
</comment>
<dbReference type="SUPFAM" id="SSF55729">
    <property type="entry name" value="Acyl-CoA N-acyltransferases (Nat)"/>
    <property type="match status" value="1"/>
</dbReference>
<dbReference type="RefSeq" id="WP_194096224.1">
    <property type="nucleotide sequence ID" value="NZ_JADFTZ010000004.1"/>
</dbReference>
<dbReference type="InterPro" id="IPR016181">
    <property type="entry name" value="Acyl_CoA_acyltransferase"/>
</dbReference>
<dbReference type="Gene3D" id="3.40.630.30">
    <property type="match status" value="1"/>
</dbReference>
<protein>
    <submittedName>
        <fullName evidence="2">GNAT family N-acetyltransferase</fullName>
    </submittedName>
</protein>
<dbReference type="PANTHER" id="PTHR43792">
    <property type="entry name" value="GNAT FAMILY, PUTATIVE (AFU_ORTHOLOGUE AFUA_3G00765)-RELATED-RELATED"/>
    <property type="match status" value="1"/>
</dbReference>
<reference evidence="2 3" key="1">
    <citation type="submission" date="2020-10" db="EMBL/GenBank/DDBJ databases">
        <title>The genome sequence of Flavobacterium aquaticum 1Y8A.</title>
        <authorList>
            <person name="Liu Y."/>
        </authorList>
    </citation>
    <scope>NUCLEOTIDE SEQUENCE [LARGE SCALE GENOMIC DNA]</scope>
    <source>
        <strain evidence="2 3">1Y8A</strain>
    </source>
</reference>
<dbReference type="Pfam" id="PF13302">
    <property type="entry name" value="Acetyltransf_3"/>
    <property type="match status" value="1"/>
</dbReference>
<dbReference type="Proteomes" id="UP000656274">
    <property type="component" value="Unassembled WGS sequence"/>
</dbReference>
<feature type="domain" description="N-acetyltransferase" evidence="1">
    <location>
        <begin position="17"/>
        <end position="182"/>
    </location>
</feature>
<evidence type="ECO:0000313" key="3">
    <source>
        <dbReference type="Proteomes" id="UP000656274"/>
    </source>
</evidence>
<evidence type="ECO:0000313" key="2">
    <source>
        <dbReference type="EMBL" id="MBE9576960.1"/>
    </source>
</evidence>